<sequence>MLAASDSLKCFVGREFFGALGGGGSFAEDFQSFTLPCAKWLTEISTSTKTENRRKLVTVVTTIRALLENTVAAIQIAVMEQILSVILLSLPLFFSF</sequence>
<proteinExistence type="predicted"/>
<accession>A0A915PQI1</accession>
<dbReference type="WBParaSite" id="sdigi.contig319.g7417.t1">
    <property type="protein sequence ID" value="sdigi.contig319.g7417.t1"/>
    <property type="gene ID" value="sdigi.contig319.g7417"/>
</dbReference>
<evidence type="ECO:0000313" key="2">
    <source>
        <dbReference type="WBParaSite" id="sdigi.contig319.g7417.t1"/>
    </source>
</evidence>
<dbReference type="AlphaFoldDB" id="A0A915PQI1"/>
<organism evidence="1 2">
    <name type="scientific">Setaria digitata</name>
    <dbReference type="NCBI Taxonomy" id="48799"/>
    <lineage>
        <taxon>Eukaryota</taxon>
        <taxon>Metazoa</taxon>
        <taxon>Ecdysozoa</taxon>
        <taxon>Nematoda</taxon>
        <taxon>Chromadorea</taxon>
        <taxon>Rhabditida</taxon>
        <taxon>Spirurina</taxon>
        <taxon>Spiruromorpha</taxon>
        <taxon>Filarioidea</taxon>
        <taxon>Setariidae</taxon>
        <taxon>Setaria</taxon>
    </lineage>
</organism>
<dbReference type="Proteomes" id="UP000887581">
    <property type="component" value="Unplaced"/>
</dbReference>
<evidence type="ECO:0000313" key="1">
    <source>
        <dbReference type="Proteomes" id="UP000887581"/>
    </source>
</evidence>
<reference evidence="2" key="1">
    <citation type="submission" date="2022-11" db="UniProtKB">
        <authorList>
            <consortium name="WormBaseParasite"/>
        </authorList>
    </citation>
    <scope>IDENTIFICATION</scope>
</reference>
<name>A0A915PQI1_9BILA</name>
<protein>
    <submittedName>
        <fullName evidence="2">Uncharacterized protein</fullName>
    </submittedName>
</protein>
<keyword evidence="1" id="KW-1185">Reference proteome</keyword>